<evidence type="ECO:0000313" key="2">
    <source>
        <dbReference type="Proteomes" id="UP000826192"/>
    </source>
</evidence>
<dbReference type="Proteomes" id="UP000826192">
    <property type="component" value="Segment"/>
</dbReference>
<keyword evidence="2" id="KW-1185">Reference proteome</keyword>
<sequence>MKASELIHHLAALIAIHGDCEVFANDGIRPIAIVHVEVDVCDGEDSTFDIVIDN</sequence>
<protein>
    <submittedName>
        <fullName evidence="1">Uncharacterized protein</fullName>
    </submittedName>
</protein>
<proteinExistence type="predicted"/>
<dbReference type="EMBL" id="MZ398240">
    <property type="protein sequence ID" value="QYC96616.1"/>
    <property type="molecule type" value="Genomic_DNA"/>
</dbReference>
<organism evidence="1 2">
    <name type="scientific">Stenotrophomonas phage BUCT627</name>
    <dbReference type="NCBI Taxonomy" id="2860377"/>
    <lineage>
        <taxon>Viruses</taxon>
        <taxon>Duplodnaviria</taxon>
        <taxon>Heunggongvirae</taxon>
        <taxon>Uroviricota</taxon>
        <taxon>Caudoviricetes</taxon>
        <taxon>Beaumontvirinae</taxon>
        <taxon>Bixiavirus</taxon>
        <taxon>Bixiavirus BUCT627</taxon>
    </lineage>
</organism>
<reference evidence="1" key="1">
    <citation type="submission" date="2021-06" db="EMBL/GenBank/DDBJ databases">
        <authorList>
            <person name="Tian F."/>
            <person name="Li J."/>
            <person name="Li F."/>
            <person name="Tong Y."/>
        </authorList>
    </citation>
    <scope>NUCLEOTIDE SEQUENCE</scope>
</reference>
<accession>A0AC61NMI7</accession>
<name>A0AC61NMI7_9CAUD</name>
<evidence type="ECO:0000313" key="1">
    <source>
        <dbReference type="EMBL" id="QYC96616.1"/>
    </source>
</evidence>